<organism evidence="1 2">
    <name type="scientific">Coffea canephora</name>
    <name type="common">Robusta coffee</name>
    <dbReference type="NCBI Taxonomy" id="49390"/>
    <lineage>
        <taxon>Eukaryota</taxon>
        <taxon>Viridiplantae</taxon>
        <taxon>Streptophyta</taxon>
        <taxon>Embryophyta</taxon>
        <taxon>Tracheophyta</taxon>
        <taxon>Spermatophyta</taxon>
        <taxon>Magnoliopsida</taxon>
        <taxon>eudicotyledons</taxon>
        <taxon>Gunneridae</taxon>
        <taxon>Pentapetalae</taxon>
        <taxon>asterids</taxon>
        <taxon>lamiids</taxon>
        <taxon>Gentianales</taxon>
        <taxon>Rubiaceae</taxon>
        <taxon>Ixoroideae</taxon>
        <taxon>Gardenieae complex</taxon>
        <taxon>Bertiereae - Coffeeae clade</taxon>
        <taxon>Coffeeae</taxon>
        <taxon>Coffea</taxon>
    </lineage>
</organism>
<dbReference type="InParanoid" id="A0A068TN40"/>
<dbReference type="Proteomes" id="UP000295252">
    <property type="component" value="Chromosome IV"/>
</dbReference>
<proteinExistence type="predicted"/>
<reference evidence="2" key="1">
    <citation type="journal article" date="2014" name="Science">
        <title>The coffee genome provides insight into the convergent evolution of caffeine biosynthesis.</title>
        <authorList>
            <person name="Denoeud F."/>
            <person name="Carretero-Paulet L."/>
            <person name="Dereeper A."/>
            <person name="Droc G."/>
            <person name="Guyot R."/>
            <person name="Pietrella M."/>
            <person name="Zheng C."/>
            <person name="Alberti A."/>
            <person name="Anthony F."/>
            <person name="Aprea G."/>
            <person name="Aury J.M."/>
            <person name="Bento P."/>
            <person name="Bernard M."/>
            <person name="Bocs S."/>
            <person name="Campa C."/>
            <person name="Cenci A."/>
            <person name="Combes M.C."/>
            <person name="Crouzillat D."/>
            <person name="Da Silva C."/>
            <person name="Daddiego L."/>
            <person name="De Bellis F."/>
            <person name="Dussert S."/>
            <person name="Garsmeur O."/>
            <person name="Gayraud T."/>
            <person name="Guignon V."/>
            <person name="Jahn K."/>
            <person name="Jamilloux V."/>
            <person name="Joet T."/>
            <person name="Labadie K."/>
            <person name="Lan T."/>
            <person name="Leclercq J."/>
            <person name="Lepelley M."/>
            <person name="Leroy T."/>
            <person name="Li L.T."/>
            <person name="Librado P."/>
            <person name="Lopez L."/>
            <person name="Munoz A."/>
            <person name="Noel B."/>
            <person name="Pallavicini A."/>
            <person name="Perrotta G."/>
            <person name="Poncet V."/>
            <person name="Pot D."/>
            <person name="Priyono X."/>
            <person name="Rigoreau M."/>
            <person name="Rouard M."/>
            <person name="Rozas J."/>
            <person name="Tranchant-Dubreuil C."/>
            <person name="VanBuren R."/>
            <person name="Zhang Q."/>
            <person name="Andrade A.C."/>
            <person name="Argout X."/>
            <person name="Bertrand B."/>
            <person name="de Kochko A."/>
            <person name="Graziosi G."/>
            <person name="Henry R.J."/>
            <person name="Jayarama X."/>
            <person name="Ming R."/>
            <person name="Nagai C."/>
            <person name="Rounsley S."/>
            <person name="Sankoff D."/>
            <person name="Giuliano G."/>
            <person name="Albert V.A."/>
            <person name="Wincker P."/>
            <person name="Lashermes P."/>
        </authorList>
    </citation>
    <scope>NUCLEOTIDE SEQUENCE [LARGE SCALE GENOMIC DNA]</scope>
    <source>
        <strain evidence="2">cv. DH200-94</strain>
    </source>
</reference>
<evidence type="ECO:0000313" key="1">
    <source>
        <dbReference type="EMBL" id="CDO96763.1"/>
    </source>
</evidence>
<evidence type="ECO:0000313" key="2">
    <source>
        <dbReference type="Proteomes" id="UP000295252"/>
    </source>
</evidence>
<protein>
    <submittedName>
        <fullName evidence="1">Uncharacterized protein</fullName>
    </submittedName>
</protein>
<dbReference type="Gramene" id="CDO96763">
    <property type="protein sequence ID" value="CDO96763"/>
    <property type="gene ID" value="GSCOC_T00013885001"/>
</dbReference>
<keyword evidence="2" id="KW-1185">Reference proteome</keyword>
<name>A0A068TN40_COFCA</name>
<gene>
    <name evidence="1" type="ORF">GSCOC_T00013885001</name>
</gene>
<sequence>MYISFCLGWGFGQRTRSAGTSLPLRIHWGIVCGTMILQNVNIKTCMFQKFVTFLASLLMMI</sequence>
<dbReference type="EMBL" id="HG739085">
    <property type="protein sequence ID" value="CDO96763.1"/>
    <property type="molecule type" value="Genomic_DNA"/>
</dbReference>
<dbReference type="AlphaFoldDB" id="A0A068TN40"/>
<accession>A0A068TN40</accession>